<evidence type="ECO:0000313" key="7">
    <source>
        <dbReference type="Proteomes" id="UP001596956"/>
    </source>
</evidence>
<accession>A0ABW3B9L5</accession>
<feature type="domain" description="Carrier" evidence="5">
    <location>
        <begin position="1549"/>
        <end position="1624"/>
    </location>
</feature>
<dbReference type="Gene3D" id="3.40.50.980">
    <property type="match status" value="2"/>
</dbReference>
<gene>
    <name evidence="6" type="ORF">ACFQZU_01745</name>
</gene>
<dbReference type="PROSITE" id="PS00455">
    <property type="entry name" value="AMP_BINDING"/>
    <property type="match status" value="2"/>
</dbReference>
<organism evidence="6 7">
    <name type="scientific">Streptomonospora algeriensis</name>
    <dbReference type="NCBI Taxonomy" id="995084"/>
    <lineage>
        <taxon>Bacteria</taxon>
        <taxon>Bacillati</taxon>
        <taxon>Actinomycetota</taxon>
        <taxon>Actinomycetes</taxon>
        <taxon>Streptosporangiales</taxon>
        <taxon>Nocardiopsidaceae</taxon>
        <taxon>Streptomonospora</taxon>
    </lineage>
</organism>
<dbReference type="EMBL" id="JBHTHR010000018">
    <property type="protein sequence ID" value="MFD0800042.1"/>
    <property type="molecule type" value="Genomic_DNA"/>
</dbReference>
<feature type="compositionally biased region" description="Basic and acidic residues" evidence="4">
    <location>
        <begin position="747"/>
        <end position="756"/>
    </location>
</feature>
<feature type="region of interest" description="Disordered" evidence="4">
    <location>
        <begin position="1624"/>
        <end position="1654"/>
    </location>
</feature>
<dbReference type="SUPFAM" id="SSF47336">
    <property type="entry name" value="ACP-like"/>
    <property type="match status" value="2"/>
</dbReference>
<dbReference type="Pfam" id="PF00501">
    <property type="entry name" value="AMP-binding"/>
    <property type="match status" value="2"/>
</dbReference>
<dbReference type="Gene3D" id="1.10.1200.10">
    <property type="entry name" value="ACP-like"/>
    <property type="match status" value="2"/>
</dbReference>
<dbReference type="PROSITE" id="PS50075">
    <property type="entry name" value="CARRIER"/>
    <property type="match status" value="2"/>
</dbReference>
<dbReference type="InterPro" id="IPR009081">
    <property type="entry name" value="PP-bd_ACP"/>
</dbReference>
<dbReference type="InterPro" id="IPR001242">
    <property type="entry name" value="Condensation_dom"/>
</dbReference>
<feature type="compositionally biased region" description="Basic and acidic residues" evidence="4">
    <location>
        <begin position="1624"/>
        <end position="1634"/>
    </location>
</feature>
<reference evidence="7" key="1">
    <citation type="journal article" date="2019" name="Int. J. Syst. Evol. Microbiol.">
        <title>The Global Catalogue of Microorganisms (GCM) 10K type strain sequencing project: providing services to taxonomists for standard genome sequencing and annotation.</title>
        <authorList>
            <consortium name="The Broad Institute Genomics Platform"/>
            <consortium name="The Broad Institute Genome Sequencing Center for Infectious Disease"/>
            <person name="Wu L."/>
            <person name="Ma J."/>
        </authorList>
    </citation>
    <scope>NUCLEOTIDE SEQUENCE [LARGE SCALE GENOMIC DNA]</scope>
    <source>
        <strain evidence="7">CCUG 63369</strain>
    </source>
</reference>
<sequence length="1654" mass="178055">MRQDGDDGRARTLQEAFYRQAALHPDREALRPVDGPRLTYSGLLGRAAGLAGALARHGVRRGDRVAVLGGREADTVVALLGVLHLGAAYCVVDSALPAPRRELISADLEADALVVADPGMPPPRSGSCPVLRLDEADVPPPGPPVPPPAPSRPDDLAYVMYTSGSTGRPKGVLVEHASALNMLESYEALVPSGPVFAGSLVASPAFDVSVWEIFSVLTRGGTLHVPASASLRGGEEMWRFLTEQGIDSAYIPPGLVAPVVEAAERCGGSGPGRVLVGVEPVSQGILDRFRIACPGLRIVNGYGPTETTVTATLHLFDRVEDPARRTPIGRPVAGSTVDLLDERLRPVEPGRIGEIAVSGSCLARGYWRNEAEEAERFVVLDSRRVYRTGDYGRLLPSGELEFVERRDDQIKIHGFRVELGEIEAVLTREPGVRRCIVRAVGDPGALRVAAAVEAPGGASPTALRDYAAAELPAYMVPSRIVVAEAFPLTGNGKVDVEALFSTERARPSDGPPYTAPRTREERLLCRVWAEVLGLDEVGVDDDFHWLGGASLDAVRVSTRARDEGVAATAAEVLSARTVRALAALETTPRKAERSALPGQHPASRAQQGLWAWRELHPGSSATTVVHALRLPDTLTRHRLREALTKVASWHEALRTTFRQTSQGVVVQDVSAAAPVDLPVSWVEDEAEADARIREALGRRLDAGSRLWEAELLQGPGFGVLVFTADHLVFDGESAAILEQDLVRALEEPSGRTKRESVPGTASAGVLADPDSERARQLGEYWRHKLEDLPDLPSLPPPLERTAADTQRSRVTRTLSQGARARELAREARTTPFVFVLTVFKAFLRHRQGRPDNTVSVAVSRRHDLGCTDAIGHMVNLLPVRDRVEQGNEGQSLRSYLAEMAACFSEAMDHRDLPFEDMAPESARGTGQGVPAPARVVLAQRVQGSPSASETSPEPDIRRWEGIPSNSHYELALFLDEGDGTLPPRVEWVGTGFLAGALESWAEAFDAYWAAAVAAPDTPLENLPRLTRSEEELIEATALPAAAAPQESITDLFADQVSVRPTAVALQDGPRRISYRELDERAAGIAAALAQAGVDGRCPVAVVLDKCADLPAALLAVLRTGAPYLPMEPEHARTRLPRLLGRAAVSACVTRSDIAADLGMPADLPRVLVDDPALQGLPKSEESSAVAGPEDLAYVMPTSGTSGEPKLVGVPHRGVVRLVRNSRTLPLDDTDTTMLVSNVSFDAATFEVWGALANGGRLVVPAPQELAAPQQLCEAVERHGVTAGFFTVSLFERLLEADPDRLSGMRHLLVGGEAVPPSLLVRASTHVPQDSLVNGYGPTENTTFSCCYRIDRDLSTLRSAPIGRPVDGSGAVVVDADLKPVPVGVPGELAVTGHGLALGYLDDSRLTARRFVGLDSLGGVRAYLTGDRARLLPDGSFEYLERLDRQVKVRGFRVEPGEVETELESHPSVRRAAAYAERIAGTSTLRAAVEATGVDGHELRQWLQERVPGYLVPDRVHVFGAFPATENGKLDYGALQRASREQPAVPVGPRGDNPEMDVLIGIWQELLGEEGITPNSDFFRLGANSITVLALSSRLQQELGWEVPAHVVYSARTVRAIADYARSSPEEERAVRENQKNQVLKRAGKIRQATRRNRQ</sequence>
<evidence type="ECO:0000259" key="5">
    <source>
        <dbReference type="PROSITE" id="PS50075"/>
    </source>
</evidence>
<dbReference type="PANTHER" id="PTHR45527:SF1">
    <property type="entry name" value="FATTY ACID SYNTHASE"/>
    <property type="match status" value="1"/>
</dbReference>
<dbReference type="PANTHER" id="PTHR45527">
    <property type="entry name" value="NONRIBOSOMAL PEPTIDE SYNTHETASE"/>
    <property type="match status" value="1"/>
</dbReference>
<feature type="compositionally biased region" description="Basic residues" evidence="4">
    <location>
        <begin position="1641"/>
        <end position="1654"/>
    </location>
</feature>
<feature type="region of interest" description="Disordered" evidence="4">
    <location>
        <begin position="747"/>
        <end position="770"/>
    </location>
</feature>
<evidence type="ECO:0000256" key="3">
    <source>
        <dbReference type="ARBA" id="ARBA00022553"/>
    </source>
</evidence>
<dbReference type="Gene3D" id="3.30.300.30">
    <property type="match status" value="2"/>
</dbReference>
<dbReference type="InterPro" id="IPR042099">
    <property type="entry name" value="ANL_N_sf"/>
</dbReference>
<proteinExistence type="predicted"/>
<dbReference type="PRINTS" id="PR00154">
    <property type="entry name" value="AMPBINDING"/>
</dbReference>
<dbReference type="Gene3D" id="3.40.50.12780">
    <property type="entry name" value="N-terminal domain of ligase-like"/>
    <property type="match status" value="1"/>
</dbReference>
<dbReference type="InterPro" id="IPR023213">
    <property type="entry name" value="CAT-like_dom_sf"/>
</dbReference>
<comment type="cofactor">
    <cofactor evidence="1">
        <name>pantetheine 4'-phosphate</name>
        <dbReference type="ChEBI" id="CHEBI:47942"/>
    </cofactor>
</comment>
<feature type="region of interest" description="Disordered" evidence="4">
    <location>
        <begin position="788"/>
        <end position="815"/>
    </location>
</feature>
<keyword evidence="7" id="KW-1185">Reference proteome</keyword>
<dbReference type="CDD" id="cd05930">
    <property type="entry name" value="A_NRPS"/>
    <property type="match status" value="1"/>
</dbReference>
<comment type="caution">
    <text evidence="6">The sequence shown here is derived from an EMBL/GenBank/DDBJ whole genome shotgun (WGS) entry which is preliminary data.</text>
</comment>
<dbReference type="InterPro" id="IPR020459">
    <property type="entry name" value="AMP-binding"/>
</dbReference>
<dbReference type="InterPro" id="IPR020845">
    <property type="entry name" value="AMP-binding_CS"/>
</dbReference>
<evidence type="ECO:0000256" key="2">
    <source>
        <dbReference type="ARBA" id="ARBA00022450"/>
    </source>
</evidence>
<dbReference type="Pfam" id="PF00668">
    <property type="entry name" value="Condensation"/>
    <property type="match status" value="1"/>
</dbReference>
<dbReference type="Proteomes" id="UP001596956">
    <property type="component" value="Unassembled WGS sequence"/>
</dbReference>
<dbReference type="Gene3D" id="3.30.559.10">
    <property type="entry name" value="Chloramphenicol acetyltransferase-like domain"/>
    <property type="match status" value="1"/>
</dbReference>
<protein>
    <submittedName>
        <fullName evidence="6">Amino acid adenylation domain-containing protein</fullName>
    </submittedName>
</protein>
<dbReference type="InterPro" id="IPR036736">
    <property type="entry name" value="ACP-like_sf"/>
</dbReference>
<dbReference type="InterPro" id="IPR010071">
    <property type="entry name" value="AA_adenyl_dom"/>
</dbReference>
<dbReference type="SUPFAM" id="SSF52777">
    <property type="entry name" value="CoA-dependent acyltransferases"/>
    <property type="match status" value="2"/>
</dbReference>
<dbReference type="InterPro" id="IPR000873">
    <property type="entry name" value="AMP-dep_synth/lig_dom"/>
</dbReference>
<keyword evidence="3" id="KW-0597">Phosphoprotein</keyword>
<dbReference type="SUPFAM" id="SSF56801">
    <property type="entry name" value="Acetyl-CoA synthetase-like"/>
    <property type="match status" value="2"/>
</dbReference>
<dbReference type="SMART" id="SM00823">
    <property type="entry name" value="PKS_PP"/>
    <property type="match status" value="2"/>
</dbReference>
<feature type="region of interest" description="Disordered" evidence="4">
    <location>
        <begin position="134"/>
        <end position="153"/>
    </location>
</feature>
<feature type="domain" description="Carrier" evidence="5">
    <location>
        <begin position="515"/>
        <end position="589"/>
    </location>
</feature>
<dbReference type="PROSITE" id="PS00012">
    <property type="entry name" value="PHOSPHOPANTETHEINE"/>
    <property type="match status" value="1"/>
</dbReference>
<evidence type="ECO:0000313" key="6">
    <source>
        <dbReference type="EMBL" id="MFD0800042.1"/>
    </source>
</evidence>
<dbReference type="InterPro" id="IPR020806">
    <property type="entry name" value="PKS_PP-bd"/>
</dbReference>
<dbReference type="Pfam" id="PF00550">
    <property type="entry name" value="PP-binding"/>
    <property type="match status" value="2"/>
</dbReference>
<feature type="compositionally biased region" description="Pro residues" evidence="4">
    <location>
        <begin position="138"/>
        <end position="151"/>
    </location>
</feature>
<dbReference type="NCBIfam" id="TIGR01733">
    <property type="entry name" value="AA-adenyl-dom"/>
    <property type="match status" value="2"/>
</dbReference>
<name>A0ABW3B9L5_9ACTN</name>
<evidence type="ECO:0000256" key="4">
    <source>
        <dbReference type="SAM" id="MobiDB-lite"/>
    </source>
</evidence>
<dbReference type="InterPro" id="IPR045851">
    <property type="entry name" value="AMP-bd_C_sf"/>
</dbReference>
<dbReference type="InterPro" id="IPR025110">
    <property type="entry name" value="AMP-bd_C"/>
</dbReference>
<dbReference type="Gene3D" id="2.30.38.10">
    <property type="entry name" value="Luciferase, Domain 3"/>
    <property type="match status" value="1"/>
</dbReference>
<dbReference type="Gene3D" id="3.30.559.30">
    <property type="entry name" value="Nonribosomal peptide synthetase, condensation domain"/>
    <property type="match status" value="1"/>
</dbReference>
<evidence type="ECO:0000256" key="1">
    <source>
        <dbReference type="ARBA" id="ARBA00001957"/>
    </source>
</evidence>
<dbReference type="InterPro" id="IPR006162">
    <property type="entry name" value="Ppantetheine_attach_site"/>
</dbReference>
<dbReference type="Pfam" id="PF13193">
    <property type="entry name" value="AMP-binding_C"/>
    <property type="match status" value="2"/>
</dbReference>
<keyword evidence="2" id="KW-0596">Phosphopantetheine</keyword>